<dbReference type="Pfam" id="PF03915">
    <property type="entry name" value="AIP3"/>
    <property type="match status" value="1"/>
</dbReference>
<organism evidence="5 6">
    <name type="scientific">Passalora fulva</name>
    <name type="common">Tomato leaf mold</name>
    <name type="synonym">Cladosporium fulvum</name>
    <dbReference type="NCBI Taxonomy" id="5499"/>
    <lineage>
        <taxon>Eukaryota</taxon>
        <taxon>Fungi</taxon>
        <taxon>Dikarya</taxon>
        <taxon>Ascomycota</taxon>
        <taxon>Pezizomycotina</taxon>
        <taxon>Dothideomycetes</taxon>
        <taxon>Dothideomycetidae</taxon>
        <taxon>Mycosphaerellales</taxon>
        <taxon>Mycosphaerellaceae</taxon>
        <taxon>Fulvia</taxon>
    </lineage>
</organism>
<proteinExistence type="predicted"/>
<dbReference type="GO" id="GO:0030010">
    <property type="term" value="P:establishment of cell polarity"/>
    <property type="evidence" value="ECO:0007669"/>
    <property type="project" value="TreeGrafter"/>
</dbReference>
<feature type="region of interest" description="Disordered" evidence="3">
    <location>
        <begin position="290"/>
        <end position="399"/>
    </location>
</feature>
<feature type="compositionally biased region" description="Basic and acidic residues" evidence="3">
    <location>
        <begin position="1089"/>
        <end position="1117"/>
    </location>
</feature>
<feature type="compositionally biased region" description="Polar residues" evidence="3">
    <location>
        <begin position="330"/>
        <end position="343"/>
    </location>
</feature>
<feature type="coiled-coil region" evidence="2">
    <location>
        <begin position="909"/>
        <end position="936"/>
    </location>
</feature>
<feature type="region of interest" description="Disordered" evidence="3">
    <location>
        <begin position="937"/>
        <end position="989"/>
    </location>
</feature>
<dbReference type="GO" id="GO:0005737">
    <property type="term" value="C:cytoplasm"/>
    <property type="evidence" value="ECO:0007669"/>
    <property type="project" value="TreeGrafter"/>
</dbReference>
<dbReference type="KEGG" id="ffu:CLAFUR5_13812"/>
<feature type="compositionally biased region" description="Polar residues" evidence="3">
    <location>
        <begin position="290"/>
        <end position="303"/>
    </location>
</feature>
<keyword evidence="6" id="KW-1185">Reference proteome</keyword>
<feature type="compositionally biased region" description="Polar residues" evidence="3">
    <location>
        <begin position="374"/>
        <end position="385"/>
    </location>
</feature>
<dbReference type="OrthoDB" id="783096at2759"/>
<keyword evidence="1 2" id="KW-0175">Coiled coil</keyword>
<feature type="domain" description="Actin interacting protein 3 C-terminal" evidence="4">
    <location>
        <begin position="607"/>
        <end position="1042"/>
    </location>
</feature>
<dbReference type="GeneID" id="71993690"/>
<dbReference type="Pfam" id="PF23153">
    <property type="entry name" value="Aip3p_Bud6_N"/>
    <property type="match status" value="1"/>
</dbReference>
<reference evidence="5" key="2">
    <citation type="journal article" date="2022" name="Microb. Genom.">
        <title>A chromosome-scale genome assembly of the tomato pathogen Cladosporium fulvum reveals a compartmentalized genome architecture and the presence of a dispensable chromosome.</title>
        <authorList>
            <person name="Zaccaron A.Z."/>
            <person name="Chen L.H."/>
            <person name="Samaras A."/>
            <person name="Stergiopoulos I."/>
        </authorList>
    </citation>
    <scope>NUCLEOTIDE SEQUENCE</scope>
    <source>
        <strain evidence="5">Race5_Kim</strain>
    </source>
</reference>
<feature type="compositionally biased region" description="Polar residues" evidence="3">
    <location>
        <begin position="258"/>
        <end position="271"/>
    </location>
</feature>
<reference evidence="5" key="1">
    <citation type="submission" date="2021-12" db="EMBL/GenBank/DDBJ databases">
        <authorList>
            <person name="Zaccaron A."/>
            <person name="Stergiopoulos I."/>
        </authorList>
    </citation>
    <scope>NUCLEOTIDE SEQUENCE</scope>
    <source>
        <strain evidence="5">Race5_Kim</strain>
    </source>
</reference>
<feature type="compositionally biased region" description="Low complexity" evidence="3">
    <location>
        <begin position="115"/>
        <end position="130"/>
    </location>
</feature>
<evidence type="ECO:0000313" key="5">
    <source>
        <dbReference type="EMBL" id="UJO24156.1"/>
    </source>
</evidence>
<accession>A0A9Q8PKF8</accession>
<feature type="compositionally biased region" description="Basic and acidic residues" evidence="3">
    <location>
        <begin position="1003"/>
        <end position="1013"/>
    </location>
</feature>
<feature type="region of interest" description="Disordered" evidence="3">
    <location>
        <begin position="547"/>
        <end position="577"/>
    </location>
</feature>
<evidence type="ECO:0000259" key="4">
    <source>
        <dbReference type="SMART" id="SM00806"/>
    </source>
</evidence>
<dbReference type="InterPro" id="IPR051825">
    <property type="entry name" value="SRCIN1"/>
</dbReference>
<dbReference type="EMBL" id="CP090174">
    <property type="protein sequence ID" value="UJO24156.1"/>
    <property type="molecule type" value="Genomic_DNA"/>
</dbReference>
<dbReference type="GO" id="GO:0005519">
    <property type="term" value="F:cytoskeletal regulatory protein binding"/>
    <property type="evidence" value="ECO:0007669"/>
    <property type="project" value="InterPro"/>
</dbReference>
<dbReference type="Proteomes" id="UP000756132">
    <property type="component" value="Chromosome 12"/>
</dbReference>
<feature type="compositionally biased region" description="Basic and acidic residues" evidence="3">
    <location>
        <begin position="965"/>
        <end position="974"/>
    </location>
</feature>
<feature type="region of interest" description="Disordered" evidence="3">
    <location>
        <begin position="428"/>
        <end position="523"/>
    </location>
</feature>
<feature type="compositionally biased region" description="Basic and acidic residues" evidence="3">
    <location>
        <begin position="1020"/>
        <end position="1065"/>
    </location>
</feature>
<dbReference type="Gene3D" id="1.20.58.1540">
    <property type="entry name" value="Actin interacting protein 3, C-terminal domain"/>
    <property type="match status" value="1"/>
</dbReference>
<feature type="compositionally biased region" description="Low complexity" evidence="3">
    <location>
        <begin position="344"/>
        <end position="356"/>
    </location>
</feature>
<dbReference type="InterPro" id="IPR056279">
    <property type="entry name" value="Aip3p_Bud6_N"/>
</dbReference>
<dbReference type="AlphaFoldDB" id="A0A9Q8PKF8"/>
<feature type="region of interest" description="Disordered" evidence="3">
    <location>
        <begin position="244"/>
        <end position="271"/>
    </location>
</feature>
<dbReference type="PANTHER" id="PTHR22741:SF10">
    <property type="entry name" value="COILED-COIL DOMAIN-CONTAINING PROTEIN CG32809"/>
    <property type="match status" value="1"/>
</dbReference>
<name>A0A9Q8PKF8_PASFU</name>
<gene>
    <name evidence="5" type="ORF">CLAFUR5_13812</name>
</gene>
<sequence>MDDLHLSLLDTAHCLRAPLCKLPFDFFGILCALVYTGRRRDIVSSGVTFSRSTAQCTRSTAAFGQLPRRQTQIYTTPAAHINTSAGAPRDITMNGTATTAAMSQEEQSQRGSGGSSFTSTRSTSGRSRQQNPQQQLSTIEKSVTHLLVATKQLLETLTMWSTQRASESEVSDVYVRLGYEFNIACRAFNAIGVETNDLGPVPDMLRGILEETLSQDASQQSLEKYLPRIRDIIINLLHGLKKKQQRLRQRSNREGAGESSTRPPRQASTASTLSIATNLTEQLENIPSRYSSQRSFAQRQGSGDLSGPDLPPRTTSVPGGRTSPKRHGLSPQNSISVQQPQQDSLSTSASTSSLSSNTMQNIPVIAPYPEGDTMPTNQGYGQDQSSPERPKPPPKANDALTALQRGGELERRASRRFSAYQIQKHLGGGSMSGIGAIPPSQNSPVPNRGRDARESMNAVRSRASMLHSRARSRNQKTTFEASPNRDLDVRRISEADENTSQHAELEAPPAPFANDDQADSPLVRTPEDKLAGFFPAPPADNSIGATLNGPVEEPFTPGGSLANDEHEEPTSTIKRGQSVRMARDYTPPVSQFLPEDSPQPGKQLTLFLQYKSKIKKFVLPDGGQLTLARLQLAFIEKFNWNTHNNGVDLPDIYIQDPVSGVRHELDDINDVKERAVLVLNVEALDEVKRHFDDGIGGLRRIVEGIKTSVDDQQSALQRVSERQQETAKELASLAAAPPPVAASRPSSTPTTAARGLSGNLKEVQSLRRDLAVVRQTYKSFMADTESMMSTLRSKALGVKKAAADTLIPDMDEATGRSYVNKGKKTLGTDSERIVDRVDSLQDIVEDLRKDVVQRGVRPLARQLEDVSKDISTATAELKKMQEFLKREKPIWTKIWEKELQVVCDDRDLLTMQEELAADLEDDLDKAAQTFALVEQATKQQNLANPNGHVGGSRSSSRTLAIDQGADPHKAKDGVLGEVRALQPNHESRLEAIERAERARQRELENRQGGEFQRELGNFVEEGKLKKTGGHEEVERIRQQREEKARQEAADLAEQRRREGRKRQEEVAAAAAAETAAAEPQAPVDEVIDNGDKLEIPTEPHSESHSPEPNFEDAKEEVNTPSTEAAP</sequence>
<dbReference type="GO" id="GO:0051286">
    <property type="term" value="C:cell tip"/>
    <property type="evidence" value="ECO:0007669"/>
    <property type="project" value="TreeGrafter"/>
</dbReference>
<dbReference type="InterPro" id="IPR022782">
    <property type="entry name" value="AIP3-like_C"/>
</dbReference>
<feature type="region of interest" description="Disordered" evidence="3">
    <location>
        <begin position="721"/>
        <end position="759"/>
    </location>
</feature>
<feature type="region of interest" description="Disordered" evidence="3">
    <location>
        <begin position="98"/>
        <end position="136"/>
    </location>
</feature>
<feature type="region of interest" description="Disordered" evidence="3">
    <location>
        <begin position="1003"/>
        <end position="1126"/>
    </location>
</feature>
<dbReference type="SMART" id="SM00806">
    <property type="entry name" value="AIP3"/>
    <property type="match status" value="1"/>
</dbReference>
<evidence type="ECO:0000256" key="3">
    <source>
        <dbReference type="SAM" id="MobiDB-lite"/>
    </source>
</evidence>
<evidence type="ECO:0000256" key="1">
    <source>
        <dbReference type="ARBA" id="ARBA00023054"/>
    </source>
</evidence>
<evidence type="ECO:0000313" key="6">
    <source>
        <dbReference type="Proteomes" id="UP000756132"/>
    </source>
</evidence>
<feature type="compositionally biased region" description="Low complexity" evidence="3">
    <location>
        <begin position="729"/>
        <end position="753"/>
    </location>
</feature>
<dbReference type="RefSeq" id="XP_047768522.1">
    <property type="nucleotide sequence ID" value="XM_047912960.1"/>
</dbReference>
<protein>
    <submittedName>
        <fullName evidence="5">Bud site selection protein 6</fullName>
    </submittedName>
</protein>
<dbReference type="PANTHER" id="PTHR22741">
    <property type="entry name" value="P140CAP/SNIP-RELATED"/>
    <property type="match status" value="1"/>
</dbReference>
<dbReference type="InterPro" id="IPR005613">
    <property type="entry name" value="AIP3_C"/>
</dbReference>
<feature type="compositionally biased region" description="Low complexity" evidence="3">
    <location>
        <begin position="1066"/>
        <end position="1083"/>
    </location>
</feature>
<feature type="compositionally biased region" description="Basic and acidic residues" evidence="3">
    <location>
        <begin position="483"/>
        <end position="494"/>
    </location>
</feature>
<evidence type="ECO:0000256" key="2">
    <source>
        <dbReference type="SAM" id="Coils"/>
    </source>
</evidence>